<feature type="non-terminal residue" evidence="2">
    <location>
        <position position="1"/>
    </location>
</feature>
<gene>
    <name evidence="2" type="ORF">S01H4_30310</name>
</gene>
<sequence>STTRDTSRSNEVNAACLTKNIQSNTAPKINPLLADGDMKDVEGNNTMRPQQQGEFSATDGDDEEKCEEHKVLSHLGQKKMGEN</sequence>
<feature type="compositionally biased region" description="Polar residues" evidence="1">
    <location>
        <begin position="43"/>
        <end position="55"/>
    </location>
</feature>
<organism evidence="2">
    <name type="scientific">marine sediment metagenome</name>
    <dbReference type="NCBI Taxonomy" id="412755"/>
    <lineage>
        <taxon>unclassified sequences</taxon>
        <taxon>metagenomes</taxon>
        <taxon>ecological metagenomes</taxon>
    </lineage>
</organism>
<comment type="caution">
    <text evidence="2">The sequence shown here is derived from an EMBL/GenBank/DDBJ whole genome shotgun (WGS) entry which is preliminary data.</text>
</comment>
<name>X1BS39_9ZZZZ</name>
<accession>X1BS39</accession>
<reference evidence="2" key="1">
    <citation type="journal article" date="2014" name="Front. Microbiol.">
        <title>High frequency of phylogenetically diverse reductive dehalogenase-homologous genes in deep subseafloor sedimentary metagenomes.</title>
        <authorList>
            <person name="Kawai M."/>
            <person name="Futagami T."/>
            <person name="Toyoda A."/>
            <person name="Takaki Y."/>
            <person name="Nishi S."/>
            <person name="Hori S."/>
            <person name="Arai W."/>
            <person name="Tsubouchi T."/>
            <person name="Morono Y."/>
            <person name="Uchiyama I."/>
            <person name="Ito T."/>
            <person name="Fujiyama A."/>
            <person name="Inagaki F."/>
            <person name="Takami H."/>
        </authorList>
    </citation>
    <scope>NUCLEOTIDE SEQUENCE</scope>
    <source>
        <strain evidence="2">Expedition CK06-06</strain>
    </source>
</reference>
<evidence type="ECO:0000313" key="2">
    <source>
        <dbReference type="EMBL" id="GAG87003.1"/>
    </source>
</evidence>
<protein>
    <submittedName>
        <fullName evidence="2">Uncharacterized protein</fullName>
    </submittedName>
</protein>
<evidence type="ECO:0000256" key="1">
    <source>
        <dbReference type="SAM" id="MobiDB-lite"/>
    </source>
</evidence>
<dbReference type="EMBL" id="BART01015632">
    <property type="protein sequence ID" value="GAG87003.1"/>
    <property type="molecule type" value="Genomic_DNA"/>
</dbReference>
<dbReference type="AlphaFoldDB" id="X1BS39"/>
<proteinExistence type="predicted"/>
<feature type="region of interest" description="Disordered" evidence="1">
    <location>
        <begin position="25"/>
        <end position="83"/>
    </location>
</feature>